<dbReference type="Proteomes" id="UP000247409">
    <property type="component" value="Unassembled WGS sequence"/>
</dbReference>
<comment type="caution">
    <text evidence="3">The sequence shown here is derived from an EMBL/GenBank/DDBJ whole genome shotgun (WGS) entry which is preliminary data.</text>
</comment>
<dbReference type="PROSITE" id="PS50897">
    <property type="entry name" value="CTLH"/>
    <property type="match status" value="1"/>
</dbReference>
<dbReference type="Pfam" id="PF10607">
    <property type="entry name" value="CTLH"/>
    <property type="match status" value="1"/>
</dbReference>
<feature type="region of interest" description="Disordered" evidence="1">
    <location>
        <begin position="448"/>
        <end position="478"/>
    </location>
</feature>
<evidence type="ECO:0000313" key="3">
    <source>
        <dbReference type="EMBL" id="PXF49814.1"/>
    </source>
</evidence>
<dbReference type="AlphaFoldDB" id="A0A2V3J614"/>
<reference evidence="3 4" key="1">
    <citation type="journal article" date="2018" name="Mol. Biol. Evol.">
        <title>Analysis of the draft genome of the red seaweed Gracilariopsis chorda provides insights into genome size evolution in Rhodophyta.</title>
        <authorList>
            <person name="Lee J."/>
            <person name="Yang E.C."/>
            <person name="Graf L."/>
            <person name="Yang J.H."/>
            <person name="Qiu H."/>
            <person name="Zel Zion U."/>
            <person name="Chan C.X."/>
            <person name="Stephens T.G."/>
            <person name="Weber A.P.M."/>
            <person name="Boo G.H."/>
            <person name="Boo S.M."/>
            <person name="Kim K.M."/>
            <person name="Shin Y."/>
            <person name="Jung M."/>
            <person name="Lee S.J."/>
            <person name="Yim H.S."/>
            <person name="Lee J.H."/>
            <person name="Bhattacharya D."/>
            <person name="Yoon H.S."/>
        </authorList>
    </citation>
    <scope>NUCLEOTIDE SEQUENCE [LARGE SCALE GENOMIC DNA]</scope>
    <source>
        <strain evidence="3 4">SKKU-2015</strain>
        <tissue evidence="3">Whole body</tissue>
    </source>
</reference>
<dbReference type="STRING" id="448386.A0A2V3J614"/>
<name>A0A2V3J614_9FLOR</name>
<proteinExistence type="predicted"/>
<feature type="region of interest" description="Disordered" evidence="1">
    <location>
        <begin position="577"/>
        <end position="614"/>
    </location>
</feature>
<dbReference type="InterPro" id="IPR006595">
    <property type="entry name" value="CTLH_C"/>
</dbReference>
<sequence>MIDLDVLDNLARDHLQFEVNCTKALRNDTGPDYSSDHGVVCALYRIRSLVMEGNVDDAVPLCEALCSQTIDDPHLQLSIRIHKFCEMIYSTESVRAQDEALYVKSTENALRYAQQLASFALNAFPEAYDIFADAMMLLAYPERTASPEAIHARRESIANQLVSLTRFTVGARESSLSFLLRYLALIYVHFKSSVAPANFEEHCHIDSLVSKILHSSSEKGTNVHCFLWKTEEFRPHRSGSFDAYKEADIQALRERVNITRQESMESLAFTDGNLVCALKNELGRVVVNREYLRKLVVEYCAARGLQLFNINGDSALEPLSPEFLHLSMDQSKPIIPRKSINDAMYSMFHDMKKVREFATDRHSDHNLESIYKIQSVLEKAAVDASILKFRLAQRKIMLHLHRREFDVAIQASKETLGPIAAVHPEVRPCLADTMTLLMFAQEANSIPRGTSRKQRGAVPEIEVSGSSTLPSEMNRRDEGPTAVFRKDTTFRPPQQTEQELLSFEGAIVECRDRVFENCSLESIVREAFSSLQKSRGEPDMLRVLQGLLNVHQKWQTENMMSDELANAFGVQEILGASNSSSSHNAHDSPRQNEARLSDQTMNSGSSADQETYRTQQREQTILVLMEFMNMSRAEAIAVLRNYPQSASTQSILDSLLGSLM</sequence>
<protein>
    <recommendedName>
        <fullName evidence="2">CTLH domain-containing protein</fullName>
    </recommendedName>
</protein>
<dbReference type="OrthoDB" id="2415936at2759"/>
<feature type="compositionally biased region" description="Polar residues" evidence="1">
    <location>
        <begin position="597"/>
        <end position="608"/>
    </location>
</feature>
<evidence type="ECO:0000313" key="4">
    <source>
        <dbReference type="Proteomes" id="UP000247409"/>
    </source>
</evidence>
<evidence type="ECO:0000259" key="2">
    <source>
        <dbReference type="PROSITE" id="PS50897"/>
    </source>
</evidence>
<feature type="domain" description="CTLH" evidence="2">
    <location>
        <begin position="44"/>
        <end position="95"/>
    </location>
</feature>
<gene>
    <name evidence="3" type="ORF">BWQ96_00466</name>
</gene>
<keyword evidence="4" id="KW-1185">Reference proteome</keyword>
<evidence type="ECO:0000256" key="1">
    <source>
        <dbReference type="SAM" id="MobiDB-lite"/>
    </source>
</evidence>
<dbReference type="EMBL" id="NBIV01000002">
    <property type="protein sequence ID" value="PXF49814.1"/>
    <property type="molecule type" value="Genomic_DNA"/>
</dbReference>
<accession>A0A2V3J614</accession>
<feature type="compositionally biased region" description="Basic and acidic residues" evidence="1">
    <location>
        <begin position="584"/>
        <end position="596"/>
    </location>
</feature>
<organism evidence="3 4">
    <name type="scientific">Gracilariopsis chorda</name>
    <dbReference type="NCBI Taxonomy" id="448386"/>
    <lineage>
        <taxon>Eukaryota</taxon>
        <taxon>Rhodophyta</taxon>
        <taxon>Florideophyceae</taxon>
        <taxon>Rhodymeniophycidae</taxon>
        <taxon>Gracilariales</taxon>
        <taxon>Gracilariaceae</taxon>
        <taxon>Gracilariopsis</taxon>
    </lineage>
</organism>
<dbReference type="InterPro" id="IPR024964">
    <property type="entry name" value="CTLH/CRA"/>
</dbReference>